<dbReference type="Pfam" id="PF22893">
    <property type="entry name" value="ULD_2"/>
    <property type="match status" value="1"/>
</dbReference>
<accession>A0AAN5YW30</accession>
<feature type="compositionally biased region" description="Polar residues" evidence="3">
    <location>
        <begin position="393"/>
        <end position="411"/>
    </location>
</feature>
<proteinExistence type="predicted"/>
<protein>
    <recommendedName>
        <fullName evidence="4">Ubiquitin-like domain-containing protein</fullName>
    </recommendedName>
</protein>
<feature type="compositionally biased region" description="Basic and acidic residues" evidence="3">
    <location>
        <begin position="198"/>
        <end position="220"/>
    </location>
</feature>
<feature type="region of interest" description="Disordered" evidence="3">
    <location>
        <begin position="688"/>
        <end position="753"/>
    </location>
</feature>
<reference evidence="5" key="2">
    <citation type="submission" date="2020-04" db="EMBL/GenBank/DDBJ databases">
        <authorList>
            <person name="Santos R.A.C."/>
            <person name="Steenwyk J.L."/>
            <person name="Rivero-Menendez O."/>
            <person name="Mead M.E."/>
            <person name="Silva L.P."/>
            <person name="Bastos R.W."/>
            <person name="Alastruey-Izquierdo A."/>
            <person name="Goldman G.H."/>
            <person name="Rokas A."/>
        </authorList>
    </citation>
    <scope>NUCLEOTIDE SEQUENCE</scope>
    <source>
        <strain evidence="5">CNM-CM8927</strain>
    </source>
</reference>
<comment type="caution">
    <text evidence="5">The sequence shown here is derived from an EMBL/GenBank/DDBJ whole genome shotgun (WGS) entry which is preliminary data.</text>
</comment>
<dbReference type="InterPro" id="IPR011990">
    <property type="entry name" value="TPR-like_helical_dom_sf"/>
</dbReference>
<dbReference type="EMBL" id="JAAAPU010000007">
    <property type="protein sequence ID" value="KAF4208865.1"/>
    <property type="molecule type" value="Genomic_DNA"/>
</dbReference>
<organism evidence="5 6">
    <name type="scientific">Aspergillus lentulus</name>
    <dbReference type="NCBI Taxonomy" id="293939"/>
    <lineage>
        <taxon>Eukaryota</taxon>
        <taxon>Fungi</taxon>
        <taxon>Dikarya</taxon>
        <taxon>Ascomycota</taxon>
        <taxon>Pezizomycotina</taxon>
        <taxon>Eurotiomycetes</taxon>
        <taxon>Eurotiomycetidae</taxon>
        <taxon>Eurotiales</taxon>
        <taxon>Aspergillaceae</taxon>
        <taxon>Aspergillus</taxon>
        <taxon>Aspergillus subgen. Fumigati</taxon>
    </lineage>
</organism>
<dbReference type="AlphaFoldDB" id="A0AAN5YW30"/>
<name>A0AAN5YW30_ASPLE</name>
<feature type="domain" description="Ubiquitin-like" evidence="4">
    <location>
        <begin position="608"/>
        <end position="690"/>
    </location>
</feature>
<evidence type="ECO:0000313" key="5">
    <source>
        <dbReference type="EMBL" id="KAF4208865.1"/>
    </source>
</evidence>
<evidence type="ECO:0000256" key="2">
    <source>
        <dbReference type="SAM" id="Coils"/>
    </source>
</evidence>
<feature type="region of interest" description="Disordered" evidence="3">
    <location>
        <begin position="173"/>
        <end position="296"/>
    </location>
</feature>
<dbReference type="PANTHER" id="PTHR12760">
    <property type="entry name" value="TETRATRICOPEPTIDE REPEAT PROTEIN"/>
    <property type="match status" value="1"/>
</dbReference>
<feature type="coiled-coil region" evidence="2">
    <location>
        <begin position="490"/>
        <end position="604"/>
    </location>
</feature>
<evidence type="ECO:0000313" key="6">
    <source>
        <dbReference type="Proteomes" id="UP000649114"/>
    </source>
</evidence>
<dbReference type="InterPro" id="IPR039856">
    <property type="entry name" value="EMC2-like"/>
</dbReference>
<keyword evidence="2" id="KW-0175">Coiled coil</keyword>
<feature type="region of interest" description="Disordered" evidence="3">
    <location>
        <begin position="378"/>
        <end position="430"/>
    </location>
</feature>
<keyword evidence="1" id="KW-0802">TPR repeat</keyword>
<dbReference type="InterPro" id="IPR054464">
    <property type="entry name" value="ULD_fung"/>
</dbReference>
<dbReference type="Proteomes" id="UP000649114">
    <property type="component" value="Unassembled WGS sequence"/>
</dbReference>
<evidence type="ECO:0000259" key="4">
    <source>
        <dbReference type="Pfam" id="PF22893"/>
    </source>
</evidence>
<evidence type="ECO:0000256" key="1">
    <source>
        <dbReference type="ARBA" id="ARBA00022803"/>
    </source>
</evidence>
<dbReference type="Gene3D" id="1.25.40.10">
    <property type="entry name" value="Tetratricopeptide repeat domain"/>
    <property type="match status" value="1"/>
</dbReference>
<sequence>MSRTAPELHAIHGSDLFSSLHLSQQAPLILSRRLTSETNLKSTLLFSPEKFEEYREIEQLLLACLQTGDDRSALSCLNHLEQRFGASNERVLGLRGIYEEAVAEDRSSLESCLRKYDTLLLENPSNMPVLKRRVALLRALSRPTDAIHSLIDLLKAAPTDAEAWFNITIDPSRRGSDSSLSDEEDSSGVQVSPPSESGSHEYHDPYDEWAHLPYPDELKPSDSASRPRASIRTRNRNPTHGSSSGPSRRHSARRHVMPERESFVRRSRRQPSPDSPESMDSAEEYATPYGRTSHERRLWPPMAQGSNYAHSTSPGPSYVYPNSGISPGAFAHSGLHPPSDQLVRLSHHQTGHSTAYSHPIYGYGPQYQHPHGPPMPAFFMHEHHPGHHMPQVHPSSQGRSDGHSPPQQSTAHAVPPHGPSHYGGNPLGPHELIPYGPGGYFPFREPYPMVPGMVPPPYLNTYPRVPSPSQGESSPSPVPAAAEVAKDEAIARLEKLILEERTEREAKEAREAALRAAIEKEAAEQAAREERAAHEKKLVEEAAAAARAEAEQKAAEEAAKAKKEAEEAAAAARAEAEQKAAEEAAKLKKEAEEAVAAATAAANKGPEKKKPIKFKDAVGRKFSFPFDLCCTWQGMEELIRQAFLHIEVIGPHVAEGHYDLVGPNGDIILPQVWETVIEPDWTITMHMWPIPEKPKSPDPAEGGTVPEGQATAETAPGSADSAVIVAPDDSKKKSEPAAGTKKPRAKGPDPGAFAMWMVGSNRLRLNKALKAGKKPKAFQHHGSSCRVM</sequence>
<gene>
    <name evidence="5" type="ORF">CNMCM8927_008814</name>
</gene>
<evidence type="ECO:0000256" key="3">
    <source>
        <dbReference type="SAM" id="MobiDB-lite"/>
    </source>
</evidence>
<reference evidence="5" key="1">
    <citation type="journal article" date="2020" name="bioRxiv">
        <title>Genomic and phenotypic heterogeneity of clinical isolates of the human pathogens Aspergillus fumigatus, Aspergillus lentulus and Aspergillus fumigatiaffinis.</title>
        <authorList>
            <person name="dos Santos R.A.C."/>
            <person name="Steenwyk J.L."/>
            <person name="Rivero-Menendez O."/>
            <person name="Mead M.E."/>
            <person name="Silva L.P."/>
            <person name="Bastos R.W."/>
            <person name="Alastruey-Izquierdo A."/>
            <person name="Goldman G.H."/>
            <person name="Rokas A."/>
        </authorList>
    </citation>
    <scope>NUCLEOTIDE SEQUENCE</scope>
    <source>
        <strain evidence="5">CNM-CM8927</strain>
    </source>
</reference>